<evidence type="ECO:0000313" key="2">
    <source>
        <dbReference type="Proteomes" id="UP001059041"/>
    </source>
</evidence>
<name>A0A9W7WHK6_TRIRA</name>
<dbReference type="AlphaFoldDB" id="A0A9W7WHK6"/>
<dbReference type="EMBL" id="JAFHDT010000015">
    <property type="protein sequence ID" value="KAI7799861.1"/>
    <property type="molecule type" value="Genomic_DNA"/>
</dbReference>
<sequence length="101" mass="11952">MLLNRWVAPNTPQTVGRNLLRNAPVWIVNNCTDATRRLAIETDFRSVFISHTRIWGRFFFSSGNRYGKVDFCADADCCNINIETRIMKKPEMKETRKRWKR</sequence>
<proteinExistence type="predicted"/>
<comment type="caution">
    <text evidence="1">The sequence shown here is derived from an EMBL/GenBank/DDBJ whole genome shotgun (WGS) entry which is preliminary data.</text>
</comment>
<evidence type="ECO:0000313" key="1">
    <source>
        <dbReference type="EMBL" id="KAI7799861.1"/>
    </source>
</evidence>
<reference evidence="1" key="1">
    <citation type="submission" date="2021-02" db="EMBL/GenBank/DDBJ databases">
        <title>Comparative genomics reveals that relaxation of natural selection precedes convergent phenotypic evolution of cavefish.</title>
        <authorList>
            <person name="Peng Z."/>
        </authorList>
    </citation>
    <scope>NUCLEOTIDE SEQUENCE</scope>
    <source>
        <tissue evidence="1">Muscle</tissue>
    </source>
</reference>
<gene>
    <name evidence="1" type="ORF">IRJ41_013381</name>
</gene>
<organism evidence="1 2">
    <name type="scientific">Triplophysa rosa</name>
    <name type="common">Cave loach</name>
    <dbReference type="NCBI Taxonomy" id="992332"/>
    <lineage>
        <taxon>Eukaryota</taxon>
        <taxon>Metazoa</taxon>
        <taxon>Chordata</taxon>
        <taxon>Craniata</taxon>
        <taxon>Vertebrata</taxon>
        <taxon>Euteleostomi</taxon>
        <taxon>Actinopterygii</taxon>
        <taxon>Neopterygii</taxon>
        <taxon>Teleostei</taxon>
        <taxon>Ostariophysi</taxon>
        <taxon>Cypriniformes</taxon>
        <taxon>Nemacheilidae</taxon>
        <taxon>Triplophysa</taxon>
    </lineage>
</organism>
<keyword evidence="2" id="KW-1185">Reference proteome</keyword>
<dbReference type="Proteomes" id="UP001059041">
    <property type="component" value="Linkage Group LG15"/>
</dbReference>
<accession>A0A9W7WHK6</accession>
<protein>
    <submittedName>
        <fullName evidence="1">Uncharacterized protein</fullName>
    </submittedName>
</protein>